<dbReference type="AlphaFoldDB" id="A0ABD7X4L8"/>
<keyword evidence="1" id="KW-0614">Plasmid</keyword>
<proteinExistence type="predicted"/>
<name>A0ABD7X4L8_PRIAR</name>
<accession>A0ABD7X4L8</accession>
<sequence>MAIVNDIQLYCDADENGKITRMLSGATIRPTEQFRYFFLIDKKTEVNLDKFYIKDGKLEQIEGTTLINVVLENPTADQQLEDMKKQIAELRELLQPRTDTEEA</sequence>
<geneLocation type="plasmid" evidence="1 2">
    <name>pG5MAi6_3</name>
</geneLocation>
<reference evidence="1 2" key="1">
    <citation type="submission" date="2023-02" db="EMBL/GenBank/DDBJ databases">
        <title>Complete genome sequence of Priestia aryabhattai G5MAi6, a methanol-tolerant strain isolated from tap water in Hong Kong.</title>
        <authorList>
            <person name="Leung K.M."/>
            <person name="Lai G.K.K."/>
            <person name="Griffin S.D.J."/>
        </authorList>
    </citation>
    <scope>NUCLEOTIDE SEQUENCE [LARGE SCALE GENOMIC DNA]</scope>
    <source>
        <strain evidence="1 2">G5MAi6</strain>
        <plasmid evidence="1 2">pG5MAi6_3</plasmid>
    </source>
</reference>
<dbReference type="Proteomes" id="UP001220217">
    <property type="component" value="Plasmid pG5MAi6_3"/>
</dbReference>
<dbReference type="RefSeq" id="WP_275037793.1">
    <property type="nucleotide sequence ID" value="NZ_CP118721.1"/>
</dbReference>
<gene>
    <name evidence="1" type="ORF">PWO00_28370</name>
</gene>
<organism evidence="1 2">
    <name type="scientific">Priestia aryabhattai</name>
    <name type="common">Bacillus aryabhattai</name>
    <dbReference type="NCBI Taxonomy" id="412384"/>
    <lineage>
        <taxon>Bacteria</taxon>
        <taxon>Bacillati</taxon>
        <taxon>Bacillota</taxon>
        <taxon>Bacilli</taxon>
        <taxon>Bacillales</taxon>
        <taxon>Bacillaceae</taxon>
        <taxon>Priestia</taxon>
    </lineage>
</organism>
<evidence type="ECO:0000313" key="1">
    <source>
        <dbReference type="EMBL" id="WEA47293.1"/>
    </source>
</evidence>
<dbReference type="EMBL" id="CP118721">
    <property type="protein sequence ID" value="WEA47293.1"/>
    <property type="molecule type" value="Genomic_DNA"/>
</dbReference>
<protein>
    <submittedName>
        <fullName evidence="1">Uncharacterized protein</fullName>
    </submittedName>
</protein>
<evidence type="ECO:0000313" key="2">
    <source>
        <dbReference type="Proteomes" id="UP001220217"/>
    </source>
</evidence>